<dbReference type="Pfam" id="PF01569">
    <property type="entry name" value="PAP2"/>
    <property type="match status" value="1"/>
</dbReference>
<dbReference type="InterPro" id="IPR000326">
    <property type="entry name" value="PAP2/HPO"/>
</dbReference>
<dbReference type="Gene3D" id="1.20.144.10">
    <property type="entry name" value="Phosphatidic acid phosphatase type 2/haloperoxidase"/>
    <property type="match status" value="1"/>
</dbReference>
<organism evidence="3 4">
    <name type="scientific">Fannyhessea vaginae PB189-T1-4</name>
    <dbReference type="NCBI Taxonomy" id="866774"/>
    <lineage>
        <taxon>Bacteria</taxon>
        <taxon>Bacillati</taxon>
        <taxon>Actinomycetota</taxon>
        <taxon>Coriobacteriia</taxon>
        <taxon>Coriobacteriales</taxon>
        <taxon>Atopobiaceae</taxon>
        <taxon>Fannyhessea</taxon>
    </lineage>
</organism>
<dbReference type="SMART" id="SM00014">
    <property type="entry name" value="acidPPc"/>
    <property type="match status" value="1"/>
</dbReference>
<feature type="transmembrane region" description="Helical" evidence="1">
    <location>
        <begin position="102"/>
        <end position="118"/>
    </location>
</feature>
<feature type="transmembrane region" description="Helical" evidence="1">
    <location>
        <begin position="138"/>
        <end position="160"/>
    </location>
</feature>
<gene>
    <name evidence="3" type="ORF">HMPREF9248_0432</name>
</gene>
<proteinExistence type="predicted"/>
<accession>A0ABP2J5Q3</accession>
<comment type="caution">
    <text evidence="3">The sequence shown here is derived from an EMBL/GenBank/DDBJ whole genome shotgun (WGS) entry which is preliminary data.</text>
</comment>
<reference evidence="3 4" key="1">
    <citation type="submission" date="2010-08" db="EMBL/GenBank/DDBJ databases">
        <authorList>
            <person name="Durkin A.S."/>
            <person name="Madupu R."/>
            <person name="Torralba M."/>
            <person name="Gillis M."/>
            <person name="Methe B."/>
            <person name="Sutton G."/>
            <person name="Nelson K.E."/>
        </authorList>
    </citation>
    <scope>NUCLEOTIDE SEQUENCE [LARGE SCALE GENOMIC DNA]</scope>
    <source>
        <strain evidence="3 4">PB189-T1-4</strain>
    </source>
</reference>
<evidence type="ECO:0000256" key="1">
    <source>
        <dbReference type="SAM" id="Phobius"/>
    </source>
</evidence>
<feature type="domain" description="Phosphatidic acid phosphatase type 2/haloperoxidase" evidence="2">
    <location>
        <begin position="101"/>
        <end position="213"/>
    </location>
</feature>
<name>A0ABP2J5Q3_9ACTN</name>
<keyword evidence="1" id="KW-0812">Transmembrane</keyword>
<dbReference type="EMBL" id="AEDQ01000016">
    <property type="protein sequence ID" value="EFL44458.1"/>
    <property type="molecule type" value="Genomic_DNA"/>
</dbReference>
<dbReference type="PANTHER" id="PTHR14969:SF13">
    <property type="entry name" value="AT30094P"/>
    <property type="match status" value="1"/>
</dbReference>
<evidence type="ECO:0000259" key="2">
    <source>
        <dbReference type="SMART" id="SM00014"/>
    </source>
</evidence>
<dbReference type="InterPro" id="IPR036938">
    <property type="entry name" value="PAP2/HPO_sf"/>
</dbReference>
<keyword evidence="4" id="KW-1185">Reference proteome</keyword>
<dbReference type="Proteomes" id="UP000004431">
    <property type="component" value="Unassembled WGS sequence"/>
</dbReference>
<evidence type="ECO:0000313" key="4">
    <source>
        <dbReference type="Proteomes" id="UP000004431"/>
    </source>
</evidence>
<feature type="transmembrane region" description="Helical" evidence="1">
    <location>
        <begin position="198"/>
        <end position="217"/>
    </location>
</feature>
<sequence length="249" mass="27383">MKFSLAHSIRRALHMLYVHACNNVLIILGFAATILFLSLLKHVHAGEVLALDNSAYVLVVVHMRQAWLTPIMQSISELALPVVLVIMLLAVEAFAPGKRPGACAAVNLALVCVLNLLLKELVHRPRPEGFRLISETGYSFPSGHSMIAMAFYGLLVWMVWRYEKDAFVKYLCTIGFSLCIGAVGLSRIYLGVHYASDVIAGFCVSLAWLAVYTKIIAPLFMLEKELGAAHTPAKHAKKAARTPDVKARN</sequence>
<feature type="transmembrane region" description="Helical" evidence="1">
    <location>
        <begin position="78"/>
        <end position="95"/>
    </location>
</feature>
<dbReference type="SUPFAM" id="SSF48317">
    <property type="entry name" value="Acid phosphatase/Vanadium-dependent haloperoxidase"/>
    <property type="match status" value="1"/>
</dbReference>
<dbReference type="PANTHER" id="PTHR14969">
    <property type="entry name" value="SPHINGOSINE-1-PHOSPHATE PHOSPHOHYDROLASE"/>
    <property type="match status" value="1"/>
</dbReference>
<keyword evidence="1" id="KW-1133">Transmembrane helix</keyword>
<feature type="transmembrane region" description="Helical" evidence="1">
    <location>
        <begin position="20"/>
        <end position="40"/>
    </location>
</feature>
<keyword evidence="1" id="KW-0472">Membrane</keyword>
<feature type="transmembrane region" description="Helical" evidence="1">
    <location>
        <begin position="167"/>
        <end position="192"/>
    </location>
</feature>
<evidence type="ECO:0000313" key="3">
    <source>
        <dbReference type="EMBL" id="EFL44458.1"/>
    </source>
</evidence>
<dbReference type="RefSeq" id="WP_006303864.1">
    <property type="nucleotide sequence ID" value="NZ_AEDQ01000016.1"/>
</dbReference>
<dbReference type="CDD" id="cd03392">
    <property type="entry name" value="PAP2_like_2"/>
    <property type="match status" value="1"/>
</dbReference>
<protein>
    <submittedName>
        <fullName evidence="3">PAP2 family protein</fullName>
    </submittedName>
</protein>